<feature type="domain" description="Ferric siderophore reductase C-terminal" evidence="1">
    <location>
        <begin position="214"/>
        <end position="232"/>
    </location>
</feature>
<dbReference type="Pfam" id="PF11575">
    <property type="entry name" value="FhuF_C"/>
    <property type="match status" value="1"/>
</dbReference>
<accession>A0ABU5NU93</accession>
<protein>
    <submittedName>
        <fullName evidence="2">(2Fe-2S)-binding protein</fullName>
    </submittedName>
</protein>
<dbReference type="Proteomes" id="UP001305746">
    <property type="component" value="Unassembled WGS sequence"/>
</dbReference>
<comment type="caution">
    <text evidence="2">The sequence shown here is derived from an EMBL/GenBank/DDBJ whole genome shotgun (WGS) entry which is preliminary data.</text>
</comment>
<sequence>MAGYDRLLRASNLDPLTVLSAAVPANETDRPVRLSLAEALAEPDRLRQRLVQEYPHTTEPRLQRAGLSVLHQDLALSAIAPLTLRLFRDGCTHLPDPSRIFLTPPSNANAPSRWLHLPAGNTVGVDEFVAETTGLLNSWYPVFRKSLGVSPGAYWSSVALALAAPFSAVWNLAEPPSVCTLAQAWLEQFDCDSHRYVDWIPATFNGQQCAIPQRRGCCLKYLLPEGGYCGTCGIYRKARMNAACRPSRGQGPEQWQPGQ</sequence>
<name>A0ABU5NU93_9GAMM</name>
<dbReference type="InterPro" id="IPR024726">
    <property type="entry name" value="FhuF_C"/>
</dbReference>
<evidence type="ECO:0000313" key="2">
    <source>
        <dbReference type="EMBL" id="MEA1079371.1"/>
    </source>
</evidence>
<organism evidence="2 3">
    <name type="scientific">Marinobacter qingdaonensis</name>
    <dbReference type="NCBI Taxonomy" id="3108486"/>
    <lineage>
        <taxon>Bacteria</taxon>
        <taxon>Pseudomonadati</taxon>
        <taxon>Pseudomonadota</taxon>
        <taxon>Gammaproteobacteria</taxon>
        <taxon>Pseudomonadales</taxon>
        <taxon>Marinobacteraceae</taxon>
        <taxon>Marinobacter</taxon>
    </lineage>
</organism>
<dbReference type="RefSeq" id="WP_322853897.1">
    <property type="nucleotide sequence ID" value="NZ_JAYDCJ010000001.1"/>
</dbReference>
<evidence type="ECO:0000259" key="1">
    <source>
        <dbReference type="Pfam" id="PF11575"/>
    </source>
</evidence>
<gene>
    <name evidence="2" type="ORF">U5822_01735</name>
</gene>
<reference evidence="2 3" key="1">
    <citation type="submission" date="2023-12" db="EMBL/GenBank/DDBJ databases">
        <title>Marinobacter qingdaonensis sp. nov., isolated from the intertidal sediment of Qingdao, PR China.</title>
        <authorList>
            <person name="Li Y."/>
        </authorList>
    </citation>
    <scope>NUCLEOTIDE SEQUENCE [LARGE SCALE GENOMIC DNA]</scope>
    <source>
        <strain evidence="2 3">ASW11-75</strain>
    </source>
</reference>
<proteinExistence type="predicted"/>
<evidence type="ECO:0000313" key="3">
    <source>
        <dbReference type="Proteomes" id="UP001305746"/>
    </source>
</evidence>
<dbReference type="EMBL" id="JAYDCJ010000001">
    <property type="protein sequence ID" value="MEA1079371.1"/>
    <property type="molecule type" value="Genomic_DNA"/>
</dbReference>
<keyword evidence="3" id="KW-1185">Reference proteome</keyword>